<name>A0A196S957_BLAHN</name>
<evidence type="ECO:0000313" key="3">
    <source>
        <dbReference type="Proteomes" id="UP000078348"/>
    </source>
</evidence>
<protein>
    <submittedName>
        <fullName evidence="2">Uncharacterized protein</fullName>
    </submittedName>
</protein>
<evidence type="ECO:0000256" key="1">
    <source>
        <dbReference type="SAM" id="Phobius"/>
    </source>
</evidence>
<proteinExistence type="predicted"/>
<feature type="transmembrane region" description="Helical" evidence="1">
    <location>
        <begin position="21"/>
        <end position="38"/>
    </location>
</feature>
<comment type="caution">
    <text evidence="2">The sequence shown here is derived from an EMBL/GenBank/DDBJ whole genome shotgun (WGS) entry which is preliminary data.</text>
</comment>
<gene>
    <name evidence="2" type="ORF">AV274_5719</name>
</gene>
<organism evidence="2 3">
    <name type="scientific">Blastocystis sp. subtype 1 (strain ATCC 50177 / NandII)</name>
    <dbReference type="NCBI Taxonomy" id="478820"/>
    <lineage>
        <taxon>Eukaryota</taxon>
        <taxon>Sar</taxon>
        <taxon>Stramenopiles</taxon>
        <taxon>Bigyra</taxon>
        <taxon>Opalozoa</taxon>
        <taxon>Opalinata</taxon>
        <taxon>Blastocystidae</taxon>
        <taxon>Blastocystis</taxon>
    </lineage>
</organism>
<sequence>MWNYVKGYTTITERRFNSINYTALFCCLGIVGLLNLLSPCDGKNGNMFSAIVTRFTGKPVERPYPNITEFSMLVSQFFFSPSGMAVMNITLSSAGRVTCVTAESDLSVDDIAFNRTSYNTYYFRSGVSSMESFALHHNPGVEQRVFCKAVCLLTPQHLTSYYISKPFYSSYKSWAIVPRHNTARTMQFEVLYDRIAIASQPIGEPATNVSLHCTASLWKDAKHLKESRGKETEVEAEGVLPIELMMENPNPYHTQRILCTMKKWNPTKREWVEDDDSVKSVKVKKASIMHFYEDWIV</sequence>
<dbReference type="AlphaFoldDB" id="A0A196S957"/>
<keyword evidence="1" id="KW-1133">Transmembrane helix</keyword>
<keyword evidence="3" id="KW-1185">Reference proteome</keyword>
<reference evidence="2 3" key="1">
    <citation type="submission" date="2016-05" db="EMBL/GenBank/DDBJ databases">
        <title>Nuclear genome of Blastocystis sp. subtype 1 NandII.</title>
        <authorList>
            <person name="Gentekaki E."/>
            <person name="Curtis B."/>
            <person name="Stairs C."/>
            <person name="Eme L."/>
            <person name="Herman E."/>
            <person name="Klimes V."/>
            <person name="Arias M.C."/>
            <person name="Elias M."/>
            <person name="Hilliou F."/>
            <person name="Klute M."/>
            <person name="Malik S.-B."/>
            <person name="Pightling A."/>
            <person name="Rachubinski R."/>
            <person name="Salas D."/>
            <person name="Schlacht A."/>
            <person name="Suga H."/>
            <person name="Archibald J."/>
            <person name="Ball S.G."/>
            <person name="Clark G."/>
            <person name="Dacks J."/>
            <person name="Van Der Giezen M."/>
            <person name="Tsaousis A."/>
            <person name="Roger A."/>
        </authorList>
    </citation>
    <scope>NUCLEOTIDE SEQUENCE [LARGE SCALE GENOMIC DNA]</scope>
    <source>
        <strain evidence="3">ATCC 50177 / NandII</strain>
    </source>
</reference>
<keyword evidence="1" id="KW-0472">Membrane</keyword>
<dbReference type="Proteomes" id="UP000078348">
    <property type="component" value="Unassembled WGS sequence"/>
</dbReference>
<evidence type="ECO:0000313" key="2">
    <source>
        <dbReference type="EMBL" id="OAO12622.1"/>
    </source>
</evidence>
<accession>A0A196S957</accession>
<dbReference type="EMBL" id="LXWW01000531">
    <property type="protein sequence ID" value="OAO12622.1"/>
    <property type="molecule type" value="Genomic_DNA"/>
</dbReference>
<keyword evidence="1" id="KW-0812">Transmembrane</keyword>